<evidence type="ECO:0000313" key="1">
    <source>
        <dbReference type="EMBL" id="MPL97276.1"/>
    </source>
</evidence>
<dbReference type="EMBL" id="VSSQ01000547">
    <property type="protein sequence ID" value="MPL97276.1"/>
    <property type="molecule type" value="Genomic_DNA"/>
</dbReference>
<proteinExistence type="predicted"/>
<organism evidence="1">
    <name type="scientific">bioreactor metagenome</name>
    <dbReference type="NCBI Taxonomy" id="1076179"/>
    <lineage>
        <taxon>unclassified sequences</taxon>
        <taxon>metagenomes</taxon>
        <taxon>ecological metagenomes</taxon>
    </lineage>
</organism>
<comment type="caution">
    <text evidence="1">The sequence shown here is derived from an EMBL/GenBank/DDBJ whole genome shotgun (WGS) entry which is preliminary data.</text>
</comment>
<reference evidence="1" key="1">
    <citation type="submission" date="2019-08" db="EMBL/GenBank/DDBJ databases">
        <authorList>
            <person name="Kucharzyk K."/>
            <person name="Murdoch R.W."/>
            <person name="Higgins S."/>
            <person name="Loffler F."/>
        </authorList>
    </citation>
    <scope>NUCLEOTIDE SEQUENCE</scope>
</reference>
<name>A0A644W189_9ZZZZ</name>
<protein>
    <submittedName>
        <fullName evidence="1">Uncharacterized protein</fullName>
    </submittedName>
</protein>
<dbReference type="AlphaFoldDB" id="A0A644W189"/>
<accession>A0A644W189</accession>
<sequence>MTEKRIFDTTEYAMELFNDEMGTSFSMDSVIVRCFTPKTGLSIYKALCSEFFPLWEDRAVEDHGYFESFLGYAFYSDEHDGIMLRSDVEMPEEYLIAVILHELAHIFCSHNEIPGGLFYSRYCDVETENKIENGTMCAGYAIWREFIADMVMTTVNPFYQGHHLRESKPEIKKILKELFPTDPNAKLCLSVLLTHVMSSIEIISAESWEAAEQILRKSQLFPKEQFYAIFHLVWGNLRRGDFWTITPDFIMDLGSQYLLLMTGMMMASI</sequence>
<gene>
    <name evidence="1" type="ORF">SDC9_43465</name>
</gene>